<feature type="signal peptide" evidence="1">
    <location>
        <begin position="1"/>
        <end position="27"/>
    </location>
</feature>
<gene>
    <name evidence="3" type="ORF">Poly24_23680</name>
</gene>
<accession>A0A518JSY3</accession>
<proteinExistence type="predicted"/>
<dbReference type="InterPro" id="IPR006311">
    <property type="entry name" value="TAT_signal"/>
</dbReference>
<dbReference type="Pfam" id="PF01261">
    <property type="entry name" value="AP_endonuc_2"/>
    <property type="match status" value="1"/>
</dbReference>
<dbReference type="PANTHER" id="PTHR12110">
    <property type="entry name" value="HYDROXYPYRUVATE ISOMERASE"/>
    <property type="match status" value="1"/>
</dbReference>
<organism evidence="3 4">
    <name type="scientific">Rosistilla carotiformis</name>
    <dbReference type="NCBI Taxonomy" id="2528017"/>
    <lineage>
        <taxon>Bacteria</taxon>
        <taxon>Pseudomonadati</taxon>
        <taxon>Planctomycetota</taxon>
        <taxon>Planctomycetia</taxon>
        <taxon>Pirellulales</taxon>
        <taxon>Pirellulaceae</taxon>
        <taxon>Rosistilla</taxon>
    </lineage>
</organism>
<evidence type="ECO:0000256" key="1">
    <source>
        <dbReference type="SAM" id="SignalP"/>
    </source>
</evidence>
<dbReference type="EMBL" id="CP036348">
    <property type="protein sequence ID" value="QDV68656.1"/>
    <property type="molecule type" value="Genomic_DNA"/>
</dbReference>
<dbReference type="AlphaFoldDB" id="A0A518JSY3"/>
<dbReference type="RefSeq" id="WP_145094837.1">
    <property type="nucleotide sequence ID" value="NZ_CP036348.1"/>
</dbReference>
<keyword evidence="3" id="KW-0413">Isomerase</keyword>
<sequence length="303" mass="33007" precursor="true">MQVSRRHFSATCAAAGAAFALPDFARAADGGFQFRYLLGSCMYGYAAVAEILPEVAKTGSVALDIWPKAHGDQREQLDAMGEEAFAALLKQHDVPLGCITQYKLGPFGLQEEMRLANRLGCATMVTGGAGPKGLKGTELKSAVGKFVEQMKPHLAVAEETGVTIAIENHGNNLIESPDSLRWLVELCPSDHLGIALAPYHLDQDSETLAELILDLGDRLSVFYAWQYGMGCMKKLPKQQELLQMPGRGELDFGPLVDALVETKFSGWTEIFMHPVPRGIPILETTAEVTAEINRSRGYLEDLL</sequence>
<evidence type="ECO:0000313" key="4">
    <source>
        <dbReference type="Proteomes" id="UP000315082"/>
    </source>
</evidence>
<dbReference type="OrthoDB" id="244362at2"/>
<dbReference type="InterPro" id="IPR036237">
    <property type="entry name" value="Xyl_isomerase-like_sf"/>
</dbReference>
<protein>
    <submittedName>
        <fullName evidence="3">Xylose isomerase-like TIM barrel</fullName>
    </submittedName>
</protein>
<dbReference type="InterPro" id="IPR050312">
    <property type="entry name" value="IolE/XylAMocC-like"/>
</dbReference>
<dbReference type="GO" id="GO:0016853">
    <property type="term" value="F:isomerase activity"/>
    <property type="evidence" value="ECO:0007669"/>
    <property type="project" value="UniProtKB-KW"/>
</dbReference>
<dbReference type="InterPro" id="IPR013022">
    <property type="entry name" value="Xyl_isomerase-like_TIM-brl"/>
</dbReference>
<reference evidence="3 4" key="1">
    <citation type="submission" date="2019-02" db="EMBL/GenBank/DDBJ databases">
        <title>Deep-cultivation of Planctomycetes and their phenomic and genomic characterization uncovers novel biology.</title>
        <authorList>
            <person name="Wiegand S."/>
            <person name="Jogler M."/>
            <person name="Boedeker C."/>
            <person name="Pinto D."/>
            <person name="Vollmers J."/>
            <person name="Rivas-Marin E."/>
            <person name="Kohn T."/>
            <person name="Peeters S.H."/>
            <person name="Heuer A."/>
            <person name="Rast P."/>
            <person name="Oberbeckmann S."/>
            <person name="Bunk B."/>
            <person name="Jeske O."/>
            <person name="Meyerdierks A."/>
            <person name="Storesund J.E."/>
            <person name="Kallscheuer N."/>
            <person name="Luecker S."/>
            <person name="Lage O.M."/>
            <person name="Pohl T."/>
            <person name="Merkel B.J."/>
            <person name="Hornburger P."/>
            <person name="Mueller R.-W."/>
            <person name="Bruemmer F."/>
            <person name="Labrenz M."/>
            <person name="Spormann A.M."/>
            <person name="Op den Camp H."/>
            <person name="Overmann J."/>
            <person name="Amann R."/>
            <person name="Jetten M.S.M."/>
            <person name="Mascher T."/>
            <person name="Medema M.H."/>
            <person name="Devos D.P."/>
            <person name="Kaster A.-K."/>
            <person name="Ovreas L."/>
            <person name="Rohde M."/>
            <person name="Galperin M.Y."/>
            <person name="Jogler C."/>
        </authorList>
    </citation>
    <scope>NUCLEOTIDE SEQUENCE [LARGE SCALE GENOMIC DNA]</scope>
    <source>
        <strain evidence="3 4">Poly24</strain>
    </source>
</reference>
<dbReference type="PROSITE" id="PS51318">
    <property type="entry name" value="TAT"/>
    <property type="match status" value="1"/>
</dbReference>
<feature type="domain" description="Xylose isomerase-like TIM barrel" evidence="2">
    <location>
        <begin position="70"/>
        <end position="269"/>
    </location>
</feature>
<evidence type="ECO:0000259" key="2">
    <source>
        <dbReference type="Pfam" id="PF01261"/>
    </source>
</evidence>
<keyword evidence="4" id="KW-1185">Reference proteome</keyword>
<dbReference type="PANTHER" id="PTHR12110:SF21">
    <property type="entry name" value="XYLOSE ISOMERASE-LIKE TIM BARREL DOMAIN-CONTAINING PROTEIN"/>
    <property type="match status" value="1"/>
</dbReference>
<evidence type="ECO:0000313" key="3">
    <source>
        <dbReference type="EMBL" id="QDV68656.1"/>
    </source>
</evidence>
<dbReference type="KEGG" id="rcf:Poly24_23680"/>
<dbReference type="Gene3D" id="3.20.20.150">
    <property type="entry name" value="Divalent-metal-dependent TIM barrel enzymes"/>
    <property type="match status" value="1"/>
</dbReference>
<dbReference type="SUPFAM" id="SSF51658">
    <property type="entry name" value="Xylose isomerase-like"/>
    <property type="match status" value="1"/>
</dbReference>
<dbReference type="Proteomes" id="UP000315082">
    <property type="component" value="Chromosome"/>
</dbReference>
<feature type="chain" id="PRO_5021721979" evidence="1">
    <location>
        <begin position="28"/>
        <end position="303"/>
    </location>
</feature>
<keyword evidence="1" id="KW-0732">Signal</keyword>
<name>A0A518JSY3_9BACT</name>